<evidence type="ECO:0000256" key="2">
    <source>
        <dbReference type="ARBA" id="ARBA00023015"/>
    </source>
</evidence>
<keyword evidence="2" id="KW-0805">Transcription regulation</keyword>
<accession>A0AAP0NYJ7</accession>
<evidence type="ECO:0000256" key="6">
    <source>
        <dbReference type="SAM" id="MobiDB-lite"/>
    </source>
</evidence>
<dbReference type="GO" id="GO:0005634">
    <property type="term" value="C:nucleus"/>
    <property type="evidence" value="ECO:0007669"/>
    <property type="project" value="UniProtKB-SubCell"/>
</dbReference>
<comment type="subcellular location">
    <subcellularLocation>
        <location evidence="1">Nucleus</location>
    </subcellularLocation>
</comment>
<comment type="caution">
    <text evidence="8">The sequence shown here is derived from an EMBL/GenBank/DDBJ whole genome shotgun (WGS) entry which is preliminary data.</text>
</comment>
<name>A0AAP0NYJ7_9MAGN</name>
<sequence>MDGDRGAPSRSSCYEVSFSTTPHHHNHPHHHPPITILDMGFAHHFDHHEDQNHHHQGLSFLLPSSHHHPHHNSHVVSLPFNAISGATTATSNVDTVGIRSGNDNIDVASTNKASWNNVDQEVRSNLDQKVASEENCTTGNVNDGNNSSWWRNAAAEKSKVKVRRKLREPRFCFQTRSDIDVLDDGYKWRKYGQKVVKNSLHPSYYRCTHSNCRVKKRVERLSEDCRMVITTYEGRHTHSPCDDSNSSEHECFTSF</sequence>
<keyword evidence="3" id="KW-0238">DNA-binding</keyword>
<dbReference type="PANTHER" id="PTHR31221">
    <property type="entry name" value="WRKY TRANSCRIPTION FACTOR PROTEIN 1-RELATED"/>
    <property type="match status" value="1"/>
</dbReference>
<keyword evidence="9" id="KW-1185">Reference proteome</keyword>
<evidence type="ECO:0000313" key="8">
    <source>
        <dbReference type="EMBL" id="KAK9120986.1"/>
    </source>
</evidence>
<gene>
    <name evidence="8" type="ORF">Syun_018603</name>
</gene>
<evidence type="ECO:0000256" key="5">
    <source>
        <dbReference type="ARBA" id="ARBA00023242"/>
    </source>
</evidence>
<dbReference type="InterPro" id="IPR003657">
    <property type="entry name" value="WRKY_dom"/>
</dbReference>
<evidence type="ECO:0000256" key="1">
    <source>
        <dbReference type="ARBA" id="ARBA00004123"/>
    </source>
</evidence>
<proteinExistence type="predicted"/>
<dbReference type="PROSITE" id="PS50811">
    <property type="entry name" value="WRKY"/>
    <property type="match status" value="1"/>
</dbReference>
<evidence type="ECO:0000256" key="4">
    <source>
        <dbReference type="ARBA" id="ARBA00023163"/>
    </source>
</evidence>
<feature type="region of interest" description="Disordered" evidence="6">
    <location>
        <begin position="1"/>
        <end position="34"/>
    </location>
</feature>
<feature type="compositionally biased region" description="Polar residues" evidence="6">
    <location>
        <begin position="9"/>
        <end position="21"/>
    </location>
</feature>
<dbReference type="GO" id="GO:0003700">
    <property type="term" value="F:DNA-binding transcription factor activity"/>
    <property type="evidence" value="ECO:0007669"/>
    <property type="project" value="InterPro"/>
</dbReference>
<dbReference type="GO" id="GO:0043565">
    <property type="term" value="F:sequence-specific DNA binding"/>
    <property type="evidence" value="ECO:0007669"/>
    <property type="project" value="InterPro"/>
</dbReference>
<dbReference type="InterPro" id="IPR044810">
    <property type="entry name" value="WRKY_plant"/>
</dbReference>
<evidence type="ECO:0000313" key="9">
    <source>
        <dbReference type="Proteomes" id="UP001420932"/>
    </source>
</evidence>
<dbReference type="PANTHER" id="PTHR31221:SF137">
    <property type="entry name" value="WRKY TRANSCRIPTION FACTOR 12-RELATED"/>
    <property type="match status" value="1"/>
</dbReference>
<dbReference type="InterPro" id="IPR036576">
    <property type="entry name" value="WRKY_dom_sf"/>
</dbReference>
<organism evidence="8 9">
    <name type="scientific">Stephania yunnanensis</name>
    <dbReference type="NCBI Taxonomy" id="152371"/>
    <lineage>
        <taxon>Eukaryota</taxon>
        <taxon>Viridiplantae</taxon>
        <taxon>Streptophyta</taxon>
        <taxon>Embryophyta</taxon>
        <taxon>Tracheophyta</taxon>
        <taxon>Spermatophyta</taxon>
        <taxon>Magnoliopsida</taxon>
        <taxon>Ranunculales</taxon>
        <taxon>Menispermaceae</taxon>
        <taxon>Menispermoideae</taxon>
        <taxon>Cissampelideae</taxon>
        <taxon>Stephania</taxon>
    </lineage>
</organism>
<dbReference type="Pfam" id="PF03106">
    <property type="entry name" value="WRKY"/>
    <property type="match status" value="1"/>
</dbReference>
<feature type="domain" description="WRKY" evidence="7">
    <location>
        <begin position="177"/>
        <end position="238"/>
    </location>
</feature>
<dbReference type="FunFam" id="2.20.25.80:FF:000003">
    <property type="entry name" value="WRKY transcription factor 57"/>
    <property type="match status" value="1"/>
</dbReference>
<evidence type="ECO:0000256" key="3">
    <source>
        <dbReference type="ARBA" id="ARBA00023125"/>
    </source>
</evidence>
<dbReference type="EMBL" id="JBBNAF010000008">
    <property type="protein sequence ID" value="KAK9120986.1"/>
    <property type="molecule type" value="Genomic_DNA"/>
</dbReference>
<dbReference type="Gene3D" id="2.20.25.80">
    <property type="entry name" value="WRKY domain"/>
    <property type="match status" value="1"/>
</dbReference>
<keyword evidence="5" id="KW-0539">Nucleus</keyword>
<protein>
    <recommendedName>
        <fullName evidence="7">WRKY domain-containing protein</fullName>
    </recommendedName>
</protein>
<dbReference type="AlphaFoldDB" id="A0AAP0NYJ7"/>
<dbReference type="Proteomes" id="UP001420932">
    <property type="component" value="Unassembled WGS sequence"/>
</dbReference>
<dbReference type="SMART" id="SM00774">
    <property type="entry name" value="WRKY"/>
    <property type="match status" value="1"/>
</dbReference>
<reference evidence="8 9" key="1">
    <citation type="submission" date="2024-01" db="EMBL/GenBank/DDBJ databases">
        <title>Genome assemblies of Stephania.</title>
        <authorList>
            <person name="Yang L."/>
        </authorList>
    </citation>
    <scope>NUCLEOTIDE SEQUENCE [LARGE SCALE GENOMIC DNA]</scope>
    <source>
        <strain evidence="8">YNDBR</strain>
        <tissue evidence="8">Leaf</tissue>
    </source>
</reference>
<evidence type="ECO:0000259" key="7">
    <source>
        <dbReference type="PROSITE" id="PS50811"/>
    </source>
</evidence>
<dbReference type="SUPFAM" id="SSF118290">
    <property type="entry name" value="WRKY DNA-binding domain"/>
    <property type="match status" value="1"/>
</dbReference>
<keyword evidence="4" id="KW-0804">Transcription</keyword>
<feature type="compositionally biased region" description="Basic residues" evidence="6">
    <location>
        <begin position="22"/>
        <end position="32"/>
    </location>
</feature>